<evidence type="ECO:0000313" key="2">
    <source>
        <dbReference type="EMBL" id="MFC4428435.1"/>
    </source>
</evidence>
<protein>
    <submittedName>
        <fullName evidence="2">NAD(P)H-hydrate dehydratase</fullName>
    </submittedName>
</protein>
<dbReference type="Pfam" id="PF01256">
    <property type="entry name" value="Carb_kinase"/>
    <property type="match status" value="1"/>
</dbReference>
<reference evidence="3" key="1">
    <citation type="journal article" date="2019" name="Int. J. Syst. Evol. Microbiol.">
        <title>The Global Catalogue of Microorganisms (GCM) 10K type strain sequencing project: providing services to taxonomists for standard genome sequencing and annotation.</title>
        <authorList>
            <consortium name="The Broad Institute Genomics Platform"/>
            <consortium name="The Broad Institute Genome Sequencing Center for Infectious Disease"/>
            <person name="Wu L."/>
            <person name="Ma J."/>
        </authorList>
    </citation>
    <scope>NUCLEOTIDE SEQUENCE [LARGE SCALE GENOMIC DNA]</scope>
    <source>
        <strain evidence="3">CGMCC 1.12125</strain>
    </source>
</reference>
<proteinExistence type="predicted"/>
<dbReference type="InterPro" id="IPR029056">
    <property type="entry name" value="Ribokinase-like"/>
</dbReference>
<name>A0ABV8XVV8_9MICC</name>
<feature type="domain" description="YjeF C-terminal" evidence="1">
    <location>
        <begin position="1"/>
        <end position="67"/>
    </location>
</feature>
<dbReference type="EMBL" id="JBHSEN010000001">
    <property type="protein sequence ID" value="MFC4428435.1"/>
    <property type="molecule type" value="Genomic_DNA"/>
</dbReference>
<dbReference type="SUPFAM" id="SSF53613">
    <property type="entry name" value="Ribokinase-like"/>
    <property type="match status" value="1"/>
</dbReference>
<dbReference type="Proteomes" id="UP001595965">
    <property type="component" value="Unassembled WGS sequence"/>
</dbReference>
<comment type="caution">
    <text evidence="2">The sequence shown here is derived from an EMBL/GenBank/DDBJ whole genome shotgun (WGS) entry which is preliminary data.</text>
</comment>
<dbReference type="RefSeq" id="WP_344230905.1">
    <property type="nucleotide sequence ID" value="NZ_BAAALH010000002.1"/>
</dbReference>
<sequence>MGVVVLPKGSTTVCATPDGRTLVQNDGGAELATAGTGDCLAGLVGSALARSKKGGPAATAKNAAAAA</sequence>
<dbReference type="InterPro" id="IPR000631">
    <property type="entry name" value="CARKD"/>
</dbReference>
<evidence type="ECO:0000313" key="3">
    <source>
        <dbReference type="Proteomes" id="UP001595965"/>
    </source>
</evidence>
<keyword evidence="3" id="KW-1185">Reference proteome</keyword>
<gene>
    <name evidence="2" type="ORF">ACFO0K_01925</name>
</gene>
<evidence type="ECO:0000259" key="1">
    <source>
        <dbReference type="PROSITE" id="PS51383"/>
    </source>
</evidence>
<organism evidence="2 3">
    <name type="scientific">Citricoccus alkalitolerans</name>
    <dbReference type="NCBI Taxonomy" id="246603"/>
    <lineage>
        <taxon>Bacteria</taxon>
        <taxon>Bacillati</taxon>
        <taxon>Actinomycetota</taxon>
        <taxon>Actinomycetes</taxon>
        <taxon>Micrococcales</taxon>
        <taxon>Micrococcaceae</taxon>
        <taxon>Citricoccus</taxon>
    </lineage>
</organism>
<accession>A0ABV8XVV8</accession>
<dbReference type="PROSITE" id="PS51383">
    <property type="entry name" value="YJEF_C_3"/>
    <property type="match status" value="1"/>
</dbReference>
<dbReference type="Gene3D" id="3.40.1190.20">
    <property type="match status" value="1"/>
</dbReference>